<dbReference type="PANTHER" id="PTHR33602:SF1">
    <property type="entry name" value="REGULATORY PROTEIN RECX FAMILY PROTEIN"/>
    <property type="match status" value="1"/>
</dbReference>
<dbReference type="InterPro" id="IPR053926">
    <property type="entry name" value="RecX_HTH_1st"/>
</dbReference>
<evidence type="ECO:0000256" key="4">
    <source>
        <dbReference type="ARBA" id="ARBA00022490"/>
    </source>
</evidence>
<dbReference type="InterPro" id="IPR003783">
    <property type="entry name" value="Regulatory_RecX"/>
</dbReference>
<proteinExistence type="inferred from homology"/>
<dbReference type="Gene3D" id="1.10.10.10">
    <property type="entry name" value="Winged helix-like DNA-binding domain superfamily/Winged helix DNA-binding domain"/>
    <property type="match status" value="1"/>
</dbReference>
<evidence type="ECO:0000256" key="2">
    <source>
        <dbReference type="ARBA" id="ARBA00009695"/>
    </source>
</evidence>
<dbReference type="PANTHER" id="PTHR33602">
    <property type="entry name" value="REGULATORY PROTEIN RECX FAMILY PROTEIN"/>
    <property type="match status" value="1"/>
</dbReference>
<comment type="caution">
    <text evidence="6">The sequence shown here is derived from an EMBL/GenBank/DDBJ whole genome shotgun (WGS) entry which is preliminary data.</text>
</comment>
<organism evidence="6">
    <name type="scientific">candidate division CPR1 bacterium ADurb.Bin160</name>
    <dbReference type="NCBI Taxonomy" id="1852826"/>
    <lineage>
        <taxon>Bacteria</taxon>
        <taxon>candidate division CPR1</taxon>
    </lineage>
</organism>
<protein>
    <recommendedName>
        <fullName evidence="3">Regulatory protein RecX</fullName>
    </recommendedName>
</protein>
<evidence type="ECO:0000259" key="5">
    <source>
        <dbReference type="Pfam" id="PF21982"/>
    </source>
</evidence>
<reference evidence="6" key="1">
    <citation type="submission" date="2017-02" db="EMBL/GenBank/DDBJ databases">
        <title>Delving into the versatile metabolic prowess of the omnipresent phylum Bacteroidetes.</title>
        <authorList>
            <person name="Nobu M.K."/>
            <person name="Mei R."/>
            <person name="Narihiro T."/>
            <person name="Kuroda K."/>
            <person name="Liu W.-T."/>
        </authorList>
    </citation>
    <scope>NUCLEOTIDE SEQUENCE</scope>
    <source>
        <strain evidence="6">ADurb.Bin160</strain>
    </source>
</reference>
<gene>
    <name evidence="6" type="ORF">BWY04_00219</name>
</gene>
<dbReference type="EMBL" id="MWDB01000003">
    <property type="protein sequence ID" value="OQB42341.1"/>
    <property type="molecule type" value="Genomic_DNA"/>
</dbReference>
<evidence type="ECO:0000256" key="1">
    <source>
        <dbReference type="ARBA" id="ARBA00004496"/>
    </source>
</evidence>
<dbReference type="Proteomes" id="UP000485621">
    <property type="component" value="Unassembled WGS sequence"/>
</dbReference>
<comment type="similarity">
    <text evidence="2">Belongs to the RecX family.</text>
</comment>
<dbReference type="InterPro" id="IPR036388">
    <property type="entry name" value="WH-like_DNA-bd_sf"/>
</dbReference>
<evidence type="ECO:0000313" key="6">
    <source>
        <dbReference type="EMBL" id="OQB42341.1"/>
    </source>
</evidence>
<accession>A0A1V5ZQB9</accession>
<keyword evidence="4" id="KW-0963">Cytoplasm</keyword>
<name>A0A1V5ZQB9_9BACT</name>
<comment type="subcellular location">
    <subcellularLocation>
        <location evidence="1">Cytoplasm</location>
    </subcellularLocation>
</comment>
<dbReference type="AlphaFoldDB" id="A0A1V5ZQB9"/>
<dbReference type="GO" id="GO:0005737">
    <property type="term" value="C:cytoplasm"/>
    <property type="evidence" value="ECO:0007669"/>
    <property type="project" value="UniProtKB-SubCell"/>
</dbReference>
<sequence>MAKTCYEYAINLISKYPKTAKELQIKLYQKGYDSEMVQKTLERLKSDNFVNDELFAESYLNSEVMKK</sequence>
<dbReference type="GO" id="GO:0006282">
    <property type="term" value="P:regulation of DNA repair"/>
    <property type="evidence" value="ECO:0007669"/>
    <property type="project" value="InterPro"/>
</dbReference>
<feature type="domain" description="RecX first three-helical" evidence="5">
    <location>
        <begin position="5"/>
        <end position="44"/>
    </location>
</feature>
<dbReference type="Pfam" id="PF21982">
    <property type="entry name" value="RecX_HTH1"/>
    <property type="match status" value="1"/>
</dbReference>
<evidence type="ECO:0000256" key="3">
    <source>
        <dbReference type="ARBA" id="ARBA00018111"/>
    </source>
</evidence>